<name>A0A2Z7ABB1_9LAMI</name>
<feature type="domain" description="PPM-type phosphatase" evidence="10">
    <location>
        <begin position="1"/>
        <end position="299"/>
    </location>
</feature>
<protein>
    <recommendedName>
        <fullName evidence="3">protein-serine/threonine phosphatase</fullName>
        <ecNumber evidence="3">3.1.3.16</ecNumber>
    </recommendedName>
</protein>
<dbReference type="Pfam" id="PF00481">
    <property type="entry name" value="PP2C"/>
    <property type="match status" value="1"/>
</dbReference>
<keyword evidence="7 9" id="KW-0904">Protein phosphatase</keyword>
<dbReference type="PROSITE" id="PS51746">
    <property type="entry name" value="PPM_2"/>
    <property type="match status" value="1"/>
</dbReference>
<evidence type="ECO:0000313" key="12">
    <source>
        <dbReference type="Proteomes" id="UP000250235"/>
    </source>
</evidence>
<dbReference type="InterPro" id="IPR001932">
    <property type="entry name" value="PPM-type_phosphatase-like_dom"/>
</dbReference>
<comment type="cofactor">
    <cofactor evidence="2">
        <name>Mg(2+)</name>
        <dbReference type="ChEBI" id="CHEBI:18420"/>
    </cofactor>
</comment>
<evidence type="ECO:0000256" key="4">
    <source>
        <dbReference type="ARBA" id="ARBA00022723"/>
    </source>
</evidence>
<dbReference type="GO" id="GO:0004722">
    <property type="term" value="F:protein serine/threonine phosphatase activity"/>
    <property type="evidence" value="ECO:0007669"/>
    <property type="project" value="UniProtKB-EC"/>
</dbReference>
<gene>
    <name evidence="11" type="ORF">F511_27102</name>
</gene>
<evidence type="ECO:0000256" key="9">
    <source>
        <dbReference type="RuleBase" id="RU003465"/>
    </source>
</evidence>
<keyword evidence="12" id="KW-1185">Reference proteome</keyword>
<dbReference type="PROSITE" id="PS01032">
    <property type="entry name" value="PPM_1"/>
    <property type="match status" value="1"/>
</dbReference>
<dbReference type="Gene3D" id="3.60.40.10">
    <property type="entry name" value="PPM-type phosphatase domain"/>
    <property type="match status" value="1"/>
</dbReference>
<evidence type="ECO:0000256" key="7">
    <source>
        <dbReference type="ARBA" id="ARBA00022912"/>
    </source>
</evidence>
<dbReference type="FunFam" id="3.60.40.10:FF:000041">
    <property type="entry name" value="Protein phosphatase 2C 51"/>
    <property type="match status" value="1"/>
</dbReference>
<evidence type="ECO:0000256" key="3">
    <source>
        <dbReference type="ARBA" id="ARBA00013081"/>
    </source>
</evidence>
<evidence type="ECO:0000256" key="8">
    <source>
        <dbReference type="ARBA" id="ARBA00023211"/>
    </source>
</evidence>
<evidence type="ECO:0000256" key="6">
    <source>
        <dbReference type="ARBA" id="ARBA00022842"/>
    </source>
</evidence>
<dbReference type="SMART" id="SM00332">
    <property type="entry name" value="PP2Cc"/>
    <property type="match status" value="1"/>
</dbReference>
<evidence type="ECO:0000256" key="5">
    <source>
        <dbReference type="ARBA" id="ARBA00022801"/>
    </source>
</evidence>
<evidence type="ECO:0000313" key="11">
    <source>
        <dbReference type="EMBL" id="KZV19000.1"/>
    </source>
</evidence>
<keyword evidence="5 9" id="KW-0378">Hydrolase</keyword>
<dbReference type="GO" id="GO:0046872">
    <property type="term" value="F:metal ion binding"/>
    <property type="evidence" value="ECO:0007669"/>
    <property type="project" value="UniProtKB-KW"/>
</dbReference>
<keyword evidence="4" id="KW-0479">Metal-binding</keyword>
<dbReference type="Proteomes" id="UP000250235">
    <property type="component" value="Unassembled WGS sequence"/>
</dbReference>
<comment type="similarity">
    <text evidence="9">Belongs to the PP2C family.</text>
</comment>
<accession>A0A2Z7ABB1</accession>
<dbReference type="InterPro" id="IPR015655">
    <property type="entry name" value="PP2C"/>
</dbReference>
<proteinExistence type="inferred from homology"/>
<dbReference type="EC" id="3.1.3.16" evidence="3"/>
<dbReference type="PANTHER" id="PTHR47992">
    <property type="entry name" value="PROTEIN PHOSPHATASE"/>
    <property type="match status" value="1"/>
</dbReference>
<organism evidence="11 12">
    <name type="scientific">Dorcoceras hygrometricum</name>
    <dbReference type="NCBI Taxonomy" id="472368"/>
    <lineage>
        <taxon>Eukaryota</taxon>
        <taxon>Viridiplantae</taxon>
        <taxon>Streptophyta</taxon>
        <taxon>Embryophyta</taxon>
        <taxon>Tracheophyta</taxon>
        <taxon>Spermatophyta</taxon>
        <taxon>Magnoliopsida</taxon>
        <taxon>eudicotyledons</taxon>
        <taxon>Gunneridae</taxon>
        <taxon>Pentapetalae</taxon>
        <taxon>asterids</taxon>
        <taxon>lamiids</taxon>
        <taxon>Lamiales</taxon>
        <taxon>Gesneriaceae</taxon>
        <taxon>Didymocarpoideae</taxon>
        <taxon>Trichosporeae</taxon>
        <taxon>Loxocarpinae</taxon>
        <taxon>Dorcoceras</taxon>
    </lineage>
</organism>
<evidence type="ECO:0000259" key="10">
    <source>
        <dbReference type="PROSITE" id="PS51746"/>
    </source>
</evidence>
<dbReference type="EMBL" id="KV017166">
    <property type="protein sequence ID" value="KZV19000.1"/>
    <property type="molecule type" value="Genomic_DNA"/>
</dbReference>
<dbReference type="AlphaFoldDB" id="A0A2Z7ABB1"/>
<keyword evidence="8" id="KW-0464">Manganese</keyword>
<evidence type="ECO:0000256" key="2">
    <source>
        <dbReference type="ARBA" id="ARBA00001946"/>
    </source>
</evidence>
<dbReference type="InterPro" id="IPR036457">
    <property type="entry name" value="PPM-type-like_dom_sf"/>
</dbReference>
<keyword evidence="6" id="KW-0460">Magnesium</keyword>
<dbReference type="SUPFAM" id="SSF81606">
    <property type="entry name" value="PP2C-like"/>
    <property type="match status" value="1"/>
</dbReference>
<evidence type="ECO:0000256" key="1">
    <source>
        <dbReference type="ARBA" id="ARBA00001936"/>
    </source>
</evidence>
<sequence length="310" mass="34099">MEDSAVALPRFLRLPSQMLSDNLHSDQDLTAHVFGVYDGHGGSQVANYCKERLHIALTEVIEKSKQNFNDSYAEYGWKEQWMKIFLDCFQKMDDEVGGSPEMDGGISSDPLVVPPVAPDSVGSTAVVAIVCSTQIIVANCGDSRAVLCRGKVAVPLSTDHKPQREDECERIEAMGGKVINWNGYRVSGVLAVSRSIGDRYLSPYIISDPDVTFHPRAKDDECLILASDGLWDVMTNEEACDLARRRILLWHKRNGGGGVLSVDRGEDIDPAAQDAANYLTQVAFQRGSTDNISVIVVDLKAQRKIKKKTV</sequence>
<dbReference type="OrthoDB" id="10264738at2759"/>
<dbReference type="CDD" id="cd00143">
    <property type="entry name" value="PP2Cc"/>
    <property type="match status" value="1"/>
</dbReference>
<dbReference type="InterPro" id="IPR000222">
    <property type="entry name" value="PP2C_BS"/>
</dbReference>
<comment type="cofactor">
    <cofactor evidence="1">
        <name>Mn(2+)</name>
        <dbReference type="ChEBI" id="CHEBI:29035"/>
    </cofactor>
</comment>
<reference evidence="11 12" key="1">
    <citation type="journal article" date="2015" name="Proc. Natl. Acad. Sci. U.S.A.">
        <title>The resurrection genome of Boea hygrometrica: A blueprint for survival of dehydration.</title>
        <authorList>
            <person name="Xiao L."/>
            <person name="Yang G."/>
            <person name="Zhang L."/>
            <person name="Yang X."/>
            <person name="Zhao S."/>
            <person name="Ji Z."/>
            <person name="Zhou Q."/>
            <person name="Hu M."/>
            <person name="Wang Y."/>
            <person name="Chen M."/>
            <person name="Xu Y."/>
            <person name="Jin H."/>
            <person name="Xiao X."/>
            <person name="Hu G."/>
            <person name="Bao F."/>
            <person name="Hu Y."/>
            <person name="Wan P."/>
            <person name="Li L."/>
            <person name="Deng X."/>
            <person name="Kuang T."/>
            <person name="Xiang C."/>
            <person name="Zhu J.K."/>
            <person name="Oliver M.J."/>
            <person name="He Y."/>
        </authorList>
    </citation>
    <scope>NUCLEOTIDE SEQUENCE [LARGE SCALE GENOMIC DNA]</scope>
    <source>
        <strain evidence="12">cv. XS01</strain>
    </source>
</reference>